<sequence>MVNSCGDGSTSGSGPQPRGPMDRFLAHSRLRSQGDMPNANEDGVLPKKMTKARNLMFMGEDGDEDDNDNNIEDVDDEDEAIHLQNDLSNDPISFDDG</sequence>
<name>A0A9D5C320_9LILI</name>
<comment type="caution">
    <text evidence="2">The sequence shown here is derived from an EMBL/GenBank/DDBJ whole genome shotgun (WGS) entry which is preliminary data.</text>
</comment>
<evidence type="ECO:0000256" key="1">
    <source>
        <dbReference type="SAM" id="MobiDB-lite"/>
    </source>
</evidence>
<evidence type="ECO:0000313" key="3">
    <source>
        <dbReference type="Proteomes" id="UP001085076"/>
    </source>
</evidence>
<feature type="compositionally biased region" description="Polar residues" evidence="1">
    <location>
        <begin position="1"/>
        <end position="14"/>
    </location>
</feature>
<dbReference type="Proteomes" id="UP001085076">
    <property type="component" value="Miscellaneous, Linkage group lg08"/>
</dbReference>
<accession>A0A9D5C320</accession>
<proteinExistence type="predicted"/>
<protein>
    <submittedName>
        <fullName evidence="2">Uncharacterized protein</fullName>
    </submittedName>
</protein>
<gene>
    <name evidence="2" type="ORF">J5N97_026798</name>
</gene>
<reference evidence="2" key="1">
    <citation type="submission" date="2021-03" db="EMBL/GenBank/DDBJ databases">
        <authorList>
            <person name="Li Z."/>
            <person name="Yang C."/>
        </authorList>
    </citation>
    <scope>NUCLEOTIDE SEQUENCE</scope>
    <source>
        <strain evidence="2">Dzin_1.0</strain>
        <tissue evidence="2">Leaf</tissue>
    </source>
</reference>
<evidence type="ECO:0000313" key="2">
    <source>
        <dbReference type="EMBL" id="KAJ0965660.1"/>
    </source>
</evidence>
<feature type="region of interest" description="Disordered" evidence="1">
    <location>
        <begin position="1"/>
        <end position="97"/>
    </location>
</feature>
<keyword evidence="3" id="KW-1185">Reference proteome</keyword>
<reference evidence="2" key="2">
    <citation type="journal article" date="2022" name="Hortic Res">
        <title>The genome of Dioscorea zingiberensis sheds light on the biosynthesis, origin and evolution of the medicinally important diosgenin saponins.</title>
        <authorList>
            <person name="Li Y."/>
            <person name="Tan C."/>
            <person name="Li Z."/>
            <person name="Guo J."/>
            <person name="Li S."/>
            <person name="Chen X."/>
            <person name="Wang C."/>
            <person name="Dai X."/>
            <person name="Yang H."/>
            <person name="Song W."/>
            <person name="Hou L."/>
            <person name="Xu J."/>
            <person name="Tong Z."/>
            <person name="Xu A."/>
            <person name="Yuan X."/>
            <person name="Wang W."/>
            <person name="Yang Q."/>
            <person name="Chen L."/>
            <person name="Sun Z."/>
            <person name="Wang K."/>
            <person name="Pan B."/>
            <person name="Chen J."/>
            <person name="Bao Y."/>
            <person name="Liu F."/>
            <person name="Qi X."/>
            <person name="Gang D.R."/>
            <person name="Wen J."/>
            <person name="Li J."/>
        </authorList>
    </citation>
    <scope>NUCLEOTIDE SEQUENCE</scope>
    <source>
        <strain evidence="2">Dzin_1.0</strain>
    </source>
</reference>
<dbReference type="EMBL" id="JAGGNH010000008">
    <property type="protein sequence ID" value="KAJ0965660.1"/>
    <property type="molecule type" value="Genomic_DNA"/>
</dbReference>
<organism evidence="2 3">
    <name type="scientific">Dioscorea zingiberensis</name>
    <dbReference type="NCBI Taxonomy" id="325984"/>
    <lineage>
        <taxon>Eukaryota</taxon>
        <taxon>Viridiplantae</taxon>
        <taxon>Streptophyta</taxon>
        <taxon>Embryophyta</taxon>
        <taxon>Tracheophyta</taxon>
        <taxon>Spermatophyta</taxon>
        <taxon>Magnoliopsida</taxon>
        <taxon>Liliopsida</taxon>
        <taxon>Dioscoreales</taxon>
        <taxon>Dioscoreaceae</taxon>
        <taxon>Dioscorea</taxon>
    </lineage>
</organism>
<dbReference type="AlphaFoldDB" id="A0A9D5C320"/>
<feature type="compositionally biased region" description="Acidic residues" evidence="1">
    <location>
        <begin position="60"/>
        <end position="79"/>
    </location>
</feature>